<reference evidence="1 2" key="1">
    <citation type="journal article" date="2016" name="Sci. Rep.">
        <title>The genome sequence of the outbreeding globe artichoke constructed de novo incorporating a phase-aware low-pass sequencing strategy of F1 progeny.</title>
        <authorList>
            <person name="Scaglione D."/>
            <person name="Reyes-Chin-Wo S."/>
            <person name="Acquadro A."/>
            <person name="Froenicke L."/>
            <person name="Portis E."/>
            <person name="Beitel C."/>
            <person name="Tirone M."/>
            <person name="Mauro R."/>
            <person name="Lo Monaco A."/>
            <person name="Mauromicale G."/>
            <person name="Faccioli P."/>
            <person name="Cattivelli L."/>
            <person name="Rieseberg L."/>
            <person name="Michelmore R."/>
            <person name="Lanteri S."/>
        </authorList>
    </citation>
    <scope>NUCLEOTIDE SEQUENCE [LARGE SCALE GENOMIC DNA]</scope>
    <source>
        <strain evidence="1">2C</strain>
    </source>
</reference>
<feature type="non-terminal residue" evidence="1">
    <location>
        <position position="1"/>
    </location>
</feature>
<evidence type="ECO:0000313" key="2">
    <source>
        <dbReference type="Proteomes" id="UP000243975"/>
    </source>
</evidence>
<comment type="caution">
    <text evidence="1">The sequence shown here is derived from an EMBL/GenBank/DDBJ whole genome shotgun (WGS) entry which is preliminary data.</text>
</comment>
<dbReference type="STRING" id="59895.A0A103EZH6"/>
<dbReference type="PANTHER" id="PTHR46758">
    <property type="entry name" value="MYND DOMAIN-CONTAINING"/>
    <property type="match status" value="1"/>
</dbReference>
<proteinExistence type="predicted"/>
<dbReference type="AlphaFoldDB" id="A0A103EZH6"/>
<dbReference type="Gramene" id="KVE43982">
    <property type="protein sequence ID" value="KVE43982"/>
    <property type="gene ID" value="Ccrd_023978"/>
</dbReference>
<accession>A0A103EZH6</accession>
<dbReference type="Gene3D" id="1.25.40.10">
    <property type="entry name" value="Tetratricopeptide repeat domain"/>
    <property type="match status" value="1"/>
</dbReference>
<dbReference type="InterPro" id="IPR044508">
    <property type="entry name" value="At5g50450/At1g67340-like"/>
</dbReference>
<evidence type="ECO:0000313" key="1">
    <source>
        <dbReference type="EMBL" id="KVE43982.1"/>
    </source>
</evidence>
<organism evidence="1 2">
    <name type="scientific">Cynara cardunculus var. scolymus</name>
    <name type="common">Globe artichoke</name>
    <name type="synonym">Cynara scolymus</name>
    <dbReference type="NCBI Taxonomy" id="59895"/>
    <lineage>
        <taxon>Eukaryota</taxon>
        <taxon>Viridiplantae</taxon>
        <taxon>Streptophyta</taxon>
        <taxon>Embryophyta</taxon>
        <taxon>Tracheophyta</taxon>
        <taxon>Spermatophyta</taxon>
        <taxon>Magnoliopsida</taxon>
        <taxon>eudicotyledons</taxon>
        <taxon>Gunneridae</taxon>
        <taxon>Pentapetalae</taxon>
        <taxon>asterids</taxon>
        <taxon>campanulids</taxon>
        <taxon>Asterales</taxon>
        <taxon>Asteraceae</taxon>
        <taxon>Carduoideae</taxon>
        <taxon>Cardueae</taxon>
        <taxon>Carduinae</taxon>
        <taxon>Cynara</taxon>
    </lineage>
</organism>
<dbReference type="SUPFAM" id="SSF81901">
    <property type="entry name" value="HCP-like"/>
    <property type="match status" value="1"/>
</dbReference>
<keyword evidence="2" id="KW-1185">Reference proteome</keyword>
<gene>
    <name evidence="1" type="ORF">Ccrd_023978</name>
</gene>
<protein>
    <submittedName>
        <fullName evidence="1">Tetratricopeptide-like helical</fullName>
    </submittedName>
</protein>
<dbReference type="PANTHER" id="PTHR46758:SF9">
    <property type="entry name" value="MYND-TYPE DOMAIN-CONTAINING PROTEIN"/>
    <property type="match status" value="1"/>
</dbReference>
<name>A0A103EZH6_CYNCS</name>
<dbReference type="Proteomes" id="UP000243975">
    <property type="component" value="Unassembled WGS sequence"/>
</dbReference>
<dbReference type="EMBL" id="LEKV01010660">
    <property type="protein sequence ID" value="KVE43982.1"/>
    <property type="molecule type" value="Genomic_DNA"/>
</dbReference>
<dbReference type="InterPro" id="IPR011990">
    <property type="entry name" value="TPR-like_helical_dom_sf"/>
</dbReference>
<sequence length="130" mass="13951">MVAGGGDEEEKRGRLVVGGEEITGEDALLGWFNGSGGLKNDKDLRAGVALCARATFLGHADAIRELGHCLQDGYGVRKNVEEGHRLLVQANAHKFFVHGSRTEASHALEVSGGEDPLVCVVQALDRMQYH</sequence>